<dbReference type="EMBL" id="OX458333">
    <property type="protein sequence ID" value="CAI8880081.1"/>
    <property type="molecule type" value="Genomic_DNA"/>
</dbReference>
<gene>
    <name evidence="1" type="ORF">MSZNOR_3042</name>
</gene>
<protein>
    <recommendedName>
        <fullName evidence="3">Ribokinase</fullName>
    </recommendedName>
</protein>
<evidence type="ECO:0000313" key="1">
    <source>
        <dbReference type="EMBL" id="CAI8880081.1"/>
    </source>
</evidence>
<dbReference type="Gene3D" id="3.40.1190.20">
    <property type="match status" value="1"/>
</dbReference>
<sequence>MRLGDRSGFGIGFIAPNDENFRAAYPGANVLLRAEHLSGALESLGREDWVYAGFEINEKPILASFRYAHQQGAHTVLNPSPWRFPDLALSKVTDILMVNRSEAALLLGLDSGTARSPQLWSSLLSEWIAR</sequence>
<dbReference type="SUPFAM" id="SSF53613">
    <property type="entry name" value="Ribokinase-like"/>
    <property type="match status" value="1"/>
</dbReference>
<dbReference type="Proteomes" id="UP001162030">
    <property type="component" value="Chromosome"/>
</dbReference>
<organism evidence="1 2">
    <name type="scientific">Methylocaldum szegediense</name>
    <dbReference type="NCBI Taxonomy" id="73780"/>
    <lineage>
        <taxon>Bacteria</taxon>
        <taxon>Pseudomonadati</taxon>
        <taxon>Pseudomonadota</taxon>
        <taxon>Gammaproteobacteria</taxon>
        <taxon>Methylococcales</taxon>
        <taxon>Methylococcaceae</taxon>
        <taxon>Methylocaldum</taxon>
    </lineage>
</organism>
<evidence type="ECO:0000313" key="2">
    <source>
        <dbReference type="Proteomes" id="UP001162030"/>
    </source>
</evidence>
<keyword evidence="2" id="KW-1185">Reference proteome</keyword>
<dbReference type="InterPro" id="IPR029056">
    <property type="entry name" value="Ribokinase-like"/>
</dbReference>
<dbReference type="RefSeq" id="WP_051331875.1">
    <property type="nucleotide sequence ID" value="NZ_OX458333.1"/>
</dbReference>
<accession>A0ABM9I435</accession>
<reference evidence="1 2" key="1">
    <citation type="submission" date="2023-03" db="EMBL/GenBank/DDBJ databases">
        <authorList>
            <person name="Pearce D."/>
        </authorList>
    </citation>
    <scope>NUCLEOTIDE SEQUENCE [LARGE SCALE GENOMIC DNA]</scope>
    <source>
        <strain evidence="1">Msz</strain>
    </source>
</reference>
<proteinExistence type="predicted"/>
<name>A0ABM9I435_9GAMM</name>
<evidence type="ECO:0008006" key="3">
    <source>
        <dbReference type="Google" id="ProtNLM"/>
    </source>
</evidence>